<dbReference type="Gramene" id="MELO3C030296.2.1">
    <property type="protein sequence ID" value="MELO3C030296.2.1"/>
    <property type="gene ID" value="MELO3C030296.2"/>
</dbReference>
<keyword evidence="1" id="KW-1133">Transmembrane helix</keyword>
<feature type="transmembrane region" description="Helical" evidence="1">
    <location>
        <begin position="98"/>
        <end position="117"/>
    </location>
</feature>
<dbReference type="AlphaFoldDB" id="A0A9I9E8L8"/>
<evidence type="ECO:0000313" key="2">
    <source>
        <dbReference type="EnsemblPlants" id="MELO3C030296.2.1"/>
    </source>
</evidence>
<feature type="transmembrane region" description="Helical" evidence="1">
    <location>
        <begin position="51"/>
        <end position="69"/>
    </location>
</feature>
<organism evidence="2">
    <name type="scientific">Cucumis melo</name>
    <name type="common">Muskmelon</name>
    <dbReference type="NCBI Taxonomy" id="3656"/>
    <lineage>
        <taxon>Eukaryota</taxon>
        <taxon>Viridiplantae</taxon>
        <taxon>Streptophyta</taxon>
        <taxon>Embryophyta</taxon>
        <taxon>Tracheophyta</taxon>
        <taxon>Spermatophyta</taxon>
        <taxon>Magnoliopsida</taxon>
        <taxon>eudicotyledons</taxon>
        <taxon>Gunneridae</taxon>
        <taxon>Pentapetalae</taxon>
        <taxon>rosids</taxon>
        <taxon>fabids</taxon>
        <taxon>Cucurbitales</taxon>
        <taxon>Cucurbitaceae</taxon>
        <taxon>Benincaseae</taxon>
        <taxon>Cucumis</taxon>
    </lineage>
</organism>
<reference evidence="2" key="1">
    <citation type="submission" date="2023-03" db="UniProtKB">
        <authorList>
            <consortium name="EnsemblPlants"/>
        </authorList>
    </citation>
    <scope>IDENTIFICATION</scope>
</reference>
<name>A0A9I9E8L8_CUCME</name>
<feature type="transmembrane region" description="Helical" evidence="1">
    <location>
        <begin position="137"/>
        <end position="162"/>
    </location>
</feature>
<feature type="transmembrane region" description="Helical" evidence="1">
    <location>
        <begin position="75"/>
        <end position="91"/>
    </location>
</feature>
<keyword evidence="1" id="KW-0812">Transmembrane</keyword>
<sequence>MYVNGLSMLLRPSILSYCFSFTLLYLLLAFHSIFLLYILHCFDNICLPFTLVYIAALFSYHGSCLISYSQHLFEVLYTLFFHSIVHSILWVQNYMAAYYCLFHLFTLYAFLFIFWLASIKALPTCPIFFLYITMFPIFIHSIVVSVCIFSFVSYLFFFLILFI</sequence>
<keyword evidence="1" id="KW-0472">Membrane</keyword>
<proteinExistence type="predicted"/>
<evidence type="ECO:0000256" key="1">
    <source>
        <dbReference type="SAM" id="Phobius"/>
    </source>
</evidence>
<accession>A0A9I9E8L8</accession>
<protein>
    <submittedName>
        <fullName evidence="2">Uncharacterized protein</fullName>
    </submittedName>
</protein>
<feature type="transmembrane region" description="Helical" evidence="1">
    <location>
        <begin position="14"/>
        <end position="39"/>
    </location>
</feature>
<dbReference type="EnsemblPlants" id="MELO3C030296.2.1">
    <property type="protein sequence ID" value="MELO3C030296.2.1"/>
    <property type="gene ID" value="MELO3C030296.2"/>
</dbReference>